<keyword evidence="8 9" id="KW-0539">Nucleus</keyword>
<evidence type="ECO:0000256" key="5">
    <source>
        <dbReference type="ARBA" id="ARBA00023155"/>
    </source>
</evidence>
<gene>
    <name evidence="12" type="ORF">HHI36_021638</name>
</gene>
<reference evidence="12 13" key="1">
    <citation type="journal article" date="2021" name="BMC Biol.">
        <title>Horizontally acquired antibacterial genes associated with adaptive radiation of ladybird beetles.</title>
        <authorList>
            <person name="Li H.S."/>
            <person name="Tang X.F."/>
            <person name="Huang Y.H."/>
            <person name="Xu Z.Y."/>
            <person name="Chen M.L."/>
            <person name="Du X.Y."/>
            <person name="Qiu B.Y."/>
            <person name="Chen P.T."/>
            <person name="Zhang W."/>
            <person name="Slipinski A."/>
            <person name="Escalona H.E."/>
            <person name="Waterhouse R.M."/>
            <person name="Zwick A."/>
            <person name="Pang H."/>
        </authorList>
    </citation>
    <scope>NUCLEOTIDE SEQUENCE [LARGE SCALE GENOMIC DNA]</scope>
    <source>
        <strain evidence="12">SYSU2018</strain>
    </source>
</reference>
<feature type="domain" description="Homeobox" evidence="11">
    <location>
        <begin position="155"/>
        <end position="215"/>
    </location>
</feature>
<name>A0ABD2MXP4_9CUCU</name>
<dbReference type="PRINTS" id="PR00024">
    <property type="entry name" value="HOMEOBOX"/>
</dbReference>
<dbReference type="InterPro" id="IPR001356">
    <property type="entry name" value="HD"/>
</dbReference>
<evidence type="ECO:0000313" key="13">
    <source>
        <dbReference type="Proteomes" id="UP001516400"/>
    </source>
</evidence>
<keyword evidence="5 9" id="KW-0371">Homeobox</keyword>
<dbReference type="Proteomes" id="UP001516400">
    <property type="component" value="Unassembled WGS sequence"/>
</dbReference>
<dbReference type="SUPFAM" id="SSF46689">
    <property type="entry name" value="Homeodomain-like"/>
    <property type="match status" value="1"/>
</dbReference>
<dbReference type="GO" id="GO:0005634">
    <property type="term" value="C:nucleus"/>
    <property type="evidence" value="ECO:0007669"/>
    <property type="project" value="UniProtKB-SubCell"/>
</dbReference>
<keyword evidence="7" id="KW-0804">Transcription</keyword>
<evidence type="ECO:0000256" key="3">
    <source>
        <dbReference type="ARBA" id="ARBA00023015"/>
    </source>
</evidence>
<keyword evidence="4 9" id="KW-0238">DNA-binding</keyword>
<dbReference type="GO" id="GO:0003677">
    <property type="term" value="F:DNA binding"/>
    <property type="evidence" value="ECO:0007669"/>
    <property type="project" value="UniProtKB-UniRule"/>
</dbReference>
<evidence type="ECO:0000256" key="2">
    <source>
        <dbReference type="ARBA" id="ARBA00022473"/>
    </source>
</evidence>
<dbReference type="PANTHER" id="PTHR24328">
    <property type="entry name" value="HOMEOBOX PROTEIN MOX"/>
    <property type="match status" value="1"/>
</dbReference>
<dbReference type="InterPro" id="IPR017970">
    <property type="entry name" value="Homeobox_CS"/>
</dbReference>
<feature type="DNA-binding region" description="Homeobox" evidence="9">
    <location>
        <begin position="157"/>
        <end position="216"/>
    </location>
</feature>
<evidence type="ECO:0000256" key="9">
    <source>
        <dbReference type="PROSITE-ProRule" id="PRU00108"/>
    </source>
</evidence>
<evidence type="ECO:0000256" key="1">
    <source>
        <dbReference type="ARBA" id="ARBA00004123"/>
    </source>
</evidence>
<dbReference type="EMBL" id="JABFTP020000042">
    <property type="protein sequence ID" value="KAL3271141.1"/>
    <property type="molecule type" value="Genomic_DNA"/>
</dbReference>
<evidence type="ECO:0000256" key="4">
    <source>
        <dbReference type="ARBA" id="ARBA00023125"/>
    </source>
</evidence>
<keyword evidence="13" id="KW-1185">Reference proteome</keyword>
<evidence type="ECO:0000259" key="11">
    <source>
        <dbReference type="PROSITE" id="PS50071"/>
    </source>
</evidence>
<keyword evidence="6" id="KW-0010">Activator</keyword>
<dbReference type="SMART" id="SM00389">
    <property type="entry name" value="HOX"/>
    <property type="match status" value="1"/>
</dbReference>
<dbReference type="CDD" id="cd00086">
    <property type="entry name" value="homeodomain"/>
    <property type="match status" value="1"/>
</dbReference>
<evidence type="ECO:0000256" key="8">
    <source>
        <dbReference type="ARBA" id="ARBA00023242"/>
    </source>
</evidence>
<dbReference type="PANTHER" id="PTHR24328:SF7">
    <property type="entry name" value="BUTTONLESS"/>
    <property type="match status" value="1"/>
</dbReference>
<keyword evidence="2" id="KW-0217">Developmental protein</keyword>
<organism evidence="12 13">
    <name type="scientific">Cryptolaemus montrouzieri</name>
    <dbReference type="NCBI Taxonomy" id="559131"/>
    <lineage>
        <taxon>Eukaryota</taxon>
        <taxon>Metazoa</taxon>
        <taxon>Ecdysozoa</taxon>
        <taxon>Arthropoda</taxon>
        <taxon>Hexapoda</taxon>
        <taxon>Insecta</taxon>
        <taxon>Pterygota</taxon>
        <taxon>Neoptera</taxon>
        <taxon>Endopterygota</taxon>
        <taxon>Coleoptera</taxon>
        <taxon>Polyphaga</taxon>
        <taxon>Cucujiformia</taxon>
        <taxon>Coccinelloidea</taxon>
        <taxon>Coccinellidae</taxon>
        <taxon>Scymninae</taxon>
        <taxon>Scymnini</taxon>
        <taxon>Cryptolaemus</taxon>
    </lineage>
</organism>
<accession>A0ABD2MXP4</accession>
<comment type="caution">
    <text evidence="12">The sequence shown here is derived from an EMBL/GenBank/DDBJ whole genome shotgun (WGS) entry which is preliminary data.</text>
</comment>
<proteinExistence type="predicted"/>
<dbReference type="InterPro" id="IPR009057">
    <property type="entry name" value="Homeodomain-like_sf"/>
</dbReference>
<evidence type="ECO:0000256" key="7">
    <source>
        <dbReference type="ARBA" id="ARBA00023163"/>
    </source>
</evidence>
<dbReference type="InterPro" id="IPR042634">
    <property type="entry name" value="MOX-1/MOX-2"/>
</dbReference>
<dbReference type="PROSITE" id="PS00027">
    <property type="entry name" value="HOMEOBOX_1"/>
    <property type="match status" value="1"/>
</dbReference>
<dbReference type="AlphaFoldDB" id="A0ABD2MXP4"/>
<dbReference type="PROSITE" id="PS50071">
    <property type="entry name" value="HOMEOBOX_2"/>
    <property type="match status" value="1"/>
</dbReference>
<keyword evidence="3" id="KW-0805">Transcription regulation</keyword>
<evidence type="ECO:0000256" key="10">
    <source>
        <dbReference type="RuleBase" id="RU000682"/>
    </source>
</evidence>
<sequence length="236" mass="27865">MCTRDNNHNEMNFDGTAICPTNFVQYPNKLNQVSTNLTYAPCIYENSCLYDHNRYFNENVSYGESGLISNIQDFYYNFYKNFHQVPLIENREDFCRLSETDSPESDDANIDSSKIWKIEATCVDAENSGGCYNGSMADNSSFVDRFVEIKNEDCNKPRKERTAFTKLQIKELEKEFVHSNYLTRLRRYEIAVALDLTERQVKVWFQNRRMKWKRTKIADKLPNAKTYKRKIKEPLQ</sequence>
<dbReference type="Pfam" id="PF00046">
    <property type="entry name" value="Homeodomain"/>
    <property type="match status" value="1"/>
</dbReference>
<evidence type="ECO:0000313" key="12">
    <source>
        <dbReference type="EMBL" id="KAL3271141.1"/>
    </source>
</evidence>
<dbReference type="InterPro" id="IPR020479">
    <property type="entry name" value="HD_metazoa"/>
</dbReference>
<protein>
    <recommendedName>
        <fullName evidence="11">Homeobox domain-containing protein</fullName>
    </recommendedName>
</protein>
<evidence type="ECO:0000256" key="6">
    <source>
        <dbReference type="ARBA" id="ARBA00023159"/>
    </source>
</evidence>
<dbReference type="Gene3D" id="1.10.10.60">
    <property type="entry name" value="Homeodomain-like"/>
    <property type="match status" value="1"/>
</dbReference>
<comment type="subcellular location">
    <subcellularLocation>
        <location evidence="1 9 10">Nucleus</location>
    </subcellularLocation>
</comment>